<evidence type="ECO:0000313" key="2">
    <source>
        <dbReference type="EMBL" id="GMH02039.1"/>
    </source>
</evidence>
<name>A0AAD3XEA4_NEPGR</name>
<reference evidence="2" key="1">
    <citation type="submission" date="2023-05" db="EMBL/GenBank/DDBJ databases">
        <title>Nepenthes gracilis genome sequencing.</title>
        <authorList>
            <person name="Fukushima K."/>
        </authorList>
    </citation>
    <scope>NUCLEOTIDE SEQUENCE</scope>
    <source>
        <strain evidence="2">SING2019-196</strain>
    </source>
</reference>
<keyword evidence="3" id="KW-1185">Reference proteome</keyword>
<evidence type="ECO:0000313" key="3">
    <source>
        <dbReference type="Proteomes" id="UP001279734"/>
    </source>
</evidence>
<organism evidence="2 3">
    <name type="scientific">Nepenthes gracilis</name>
    <name type="common">Slender pitcher plant</name>
    <dbReference type="NCBI Taxonomy" id="150966"/>
    <lineage>
        <taxon>Eukaryota</taxon>
        <taxon>Viridiplantae</taxon>
        <taxon>Streptophyta</taxon>
        <taxon>Embryophyta</taxon>
        <taxon>Tracheophyta</taxon>
        <taxon>Spermatophyta</taxon>
        <taxon>Magnoliopsida</taxon>
        <taxon>eudicotyledons</taxon>
        <taxon>Gunneridae</taxon>
        <taxon>Pentapetalae</taxon>
        <taxon>Caryophyllales</taxon>
        <taxon>Nepenthaceae</taxon>
        <taxon>Nepenthes</taxon>
    </lineage>
</organism>
<proteinExistence type="predicted"/>
<dbReference type="EMBL" id="BSYO01000003">
    <property type="protein sequence ID" value="GMH02039.1"/>
    <property type="molecule type" value="Genomic_DNA"/>
</dbReference>
<dbReference type="Proteomes" id="UP001279734">
    <property type="component" value="Unassembled WGS sequence"/>
</dbReference>
<keyword evidence="1" id="KW-1133">Transmembrane helix</keyword>
<protein>
    <recommendedName>
        <fullName evidence="4">Transmembrane protein</fullName>
    </recommendedName>
</protein>
<comment type="caution">
    <text evidence="2">The sequence shown here is derived from an EMBL/GenBank/DDBJ whole genome shotgun (WGS) entry which is preliminary data.</text>
</comment>
<feature type="transmembrane region" description="Helical" evidence="1">
    <location>
        <begin position="6"/>
        <end position="26"/>
    </location>
</feature>
<keyword evidence="1" id="KW-0812">Transmembrane</keyword>
<evidence type="ECO:0008006" key="4">
    <source>
        <dbReference type="Google" id="ProtNLM"/>
    </source>
</evidence>
<gene>
    <name evidence="2" type="ORF">Nepgr_003878</name>
</gene>
<evidence type="ECO:0000256" key="1">
    <source>
        <dbReference type="SAM" id="Phobius"/>
    </source>
</evidence>
<feature type="transmembrane region" description="Helical" evidence="1">
    <location>
        <begin position="110"/>
        <end position="130"/>
    </location>
</feature>
<feature type="transmembrane region" description="Helical" evidence="1">
    <location>
        <begin position="38"/>
        <end position="55"/>
    </location>
</feature>
<dbReference type="AlphaFoldDB" id="A0AAD3XEA4"/>
<sequence>MEHVVTVNYSLSSFCFFNFGFMTYSLVISSTLLNAEEISCSVFIPVVWLTLFGYGNDWGVWSPVADANSAGSNSLDHAEWCCRCGSYLCVKQGLLFWTCLDSWFCPRGSSVLLVVSGLQACLVVVGFGMLCCPIGILWKADIELAAVAALMLIFPWDDCCVVSSRSNAAEDLAEVFSWLSSSPGIFRLGSFQLPMRSCFLD</sequence>
<accession>A0AAD3XEA4</accession>
<keyword evidence="1" id="KW-0472">Membrane</keyword>